<evidence type="ECO:0000313" key="3">
    <source>
        <dbReference type="Proteomes" id="UP000325286"/>
    </source>
</evidence>
<proteinExistence type="predicted"/>
<dbReference type="AlphaFoldDB" id="A0A5B9QRK2"/>
<keyword evidence="1" id="KW-0732">Signal</keyword>
<accession>A0A5B9QRK2</accession>
<organism evidence="2 3">
    <name type="scientific">Roseimaritima ulvae</name>
    <dbReference type="NCBI Taxonomy" id="980254"/>
    <lineage>
        <taxon>Bacteria</taxon>
        <taxon>Pseudomonadati</taxon>
        <taxon>Planctomycetota</taxon>
        <taxon>Planctomycetia</taxon>
        <taxon>Pirellulales</taxon>
        <taxon>Pirellulaceae</taxon>
        <taxon>Roseimaritima</taxon>
    </lineage>
</organism>
<dbReference type="RefSeq" id="WP_238388738.1">
    <property type="nucleotide sequence ID" value="NZ_CP042914.1"/>
</dbReference>
<name>A0A5B9QRK2_9BACT</name>
<protein>
    <recommendedName>
        <fullName evidence="4">Neutral/alkaline non-lysosomal ceramidase</fullName>
    </recommendedName>
</protein>
<evidence type="ECO:0000256" key="1">
    <source>
        <dbReference type="SAM" id="SignalP"/>
    </source>
</evidence>
<evidence type="ECO:0008006" key="4">
    <source>
        <dbReference type="Google" id="ProtNLM"/>
    </source>
</evidence>
<keyword evidence="3" id="KW-1185">Reference proteome</keyword>
<feature type="signal peptide" evidence="1">
    <location>
        <begin position="1"/>
        <end position="30"/>
    </location>
</feature>
<evidence type="ECO:0000313" key="2">
    <source>
        <dbReference type="EMBL" id="QEG39965.1"/>
    </source>
</evidence>
<dbReference type="EMBL" id="CP042914">
    <property type="protein sequence ID" value="QEG39965.1"/>
    <property type="molecule type" value="Genomic_DNA"/>
</dbReference>
<sequence precursor="true">MTAGRQLLVVNRLAPLLLLVLIGLTSSAQASDDPPPADPPLRIATFDLDATPPVGSMMAYDRVRRVDELELRCRGVVLLGADKPIVLCAIDWIGVANEAHDIFRATLAEAAGTTPDRVTVHALHQHDAPRCDFSAERILHELGVSDLGTHDSSFTRPWLQGLKPAVADAIAKAKPVTHAGYGVADVEKVASNRRIPDEQGMIRAVRYTTCRDPKLRAEPEGVVDRQLSSLSFWDNDQPVAVLTYYATHPQSYYRTGVPSPDFPGIARFMRGQDMPDTLHVHFNGAGGNIGAGKYNDGSKKNRMILAGRMADAMERAYQATTKFPLAAESVGWDVVSVELPPAKHLDAEKLREQMSDPAIAVGLASRLAWLQRCQSGHKIDLACLKVGDVRVLHMPGELFVEYQLAAKALRPDLKVAMAAYGDYGTAYIGTAEAYGQGGYETSERATNVDARAEPILMDGIRQLLEVQQ</sequence>
<dbReference type="Proteomes" id="UP000325286">
    <property type="component" value="Chromosome"/>
</dbReference>
<gene>
    <name evidence="2" type="ORF">UC8_19680</name>
</gene>
<feature type="chain" id="PRO_5022711593" description="Neutral/alkaline non-lysosomal ceramidase" evidence="1">
    <location>
        <begin position="31"/>
        <end position="468"/>
    </location>
</feature>
<reference evidence="2 3" key="1">
    <citation type="submission" date="2019-08" db="EMBL/GenBank/DDBJ databases">
        <title>Deep-cultivation of Planctomycetes and their phenomic and genomic characterization uncovers novel biology.</title>
        <authorList>
            <person name="Wiegand S."/>
            <person name="Jogler M."/>
            <person name="Boedeker C."/>
            <person name="Pinto D."/>
            <person name="Vollmers J."/>
            <person name="Rivas-Marin E."/>
            <person name="Kohn T."/>
            <person name="Peeters S.H."/>
            <person name="Heuer A."/>
            <person name="Rast P."/>
            <person name="Oberbeckmann S."/>
            <person name="Bunk B."/>
            <person name="Jeske O."/>
            <person name="Meyerdierks A."/>
            <person name="Storesund J.E."/>
            <person name="Kallscheuer N."/>
            <person name="Luecker S."/>
            <person name="Lage O.M."/>
            <person name="Pohl T."/>
            <person name="Merkel B.J."/>
            <person name="Hornburger P."/>
            <person name="Mueller R.-W."/>
            <person name="Bruemmer F."/>
            <person name="Labrenz M."/>
            <person name="Spormann A.M."/>
            <person name="Op den Camp H."/>
            <person name="Overmann J."/>
            <person name="Amann R."/>
            <person name="Jetten M.S.M."/>
            <person name="Mascher T."/>
            <person name="Medema M.H."/>
            <person name="Devos D.P."/>
            <person name="Kaster A.-K."/>
            <person name="Ovreas L."/>
            <person name="Rohde M."/>
            <person name="Galperin M.Y."/>
            <person name="Jogler C."/>
        </authorList>
    </citation>
    <scope>NUCLEOTIDE SEQUENCE [LARGE SCALE GENOMIC DNA]</scope>
    <source>
        <strain evidence="2 3">UC8</strain>
    </source>
</reference>
<dbReference type="KEGG" id="rul:UC8_19680"/>